<proteinExistence type="predicted"/>
<dbReference type="RefSeq" id="WP_093007024.1">
    <property type="nucleotide sequence ID" value="NZ_FNBC01000014.1"/>
</dbReference>
<protein>
    <submittedName>
        <fullName evidence="2">TrbC/VIRB2 family protein</fullName>
    </submittedName>
</protein>
<dbReference type="EMBL" id="FNBC01000014">
    <property type="protein sequence ID" value="SDE87955.1"/>
    <property type="molecule type" value="Genomic_DNA"/>
</dbReference>
<feature type="transmembrane region" description="Helical" evidence="1">
    <location>
        <begin position="57"/>
        <end position="81"/>
    </location>
</feature>
<keyword evidence="1" id="KW-1133">Transmembrane helix</keyword>
<dbReference type="OrthoDB" id="33420at2"/>
<dbReference type="Proteomes" id="UP000199446">
    <property type="component" value="Unassembled WGS sequence"/>
</dbReference>
<dbReference type="AlphaFoldDB" id="A0A1G7GIP2"/>
<dbReference type="Pfam" id="PF04956">
    <property type="entry name" value="TrbC"/>
    <property type="match status" value="1"/>
</dbReference>
<accession>A0A1G7GIP2</accession>
<feature type="transmembrane region" description="Helical" evidence="1">
    <location>
        <begin position="88"/>
        <end position="106"/>
    </location>
</feature>
<gene>
    <name evidence="2" type="ORF">SAMN04488243_11439</name>
</gene>
<name>A0A1G7GIP2_9DEIN</name>
<keyword evidence="1" id="KW-0812">Transmembrane</keyword>
<dbReference type="InterPro" id="IPR007039">
    <property type="entry name" value="TrbC/VirB2"/>
</dbReference>
<keyword evidence="3" id="KW-1185">Reference proteome</keyword>
<reference evidence="3" key="1">
    <citation type="submission" date="2016-10" db="EMBL/GenBank/DDBJ databases">
        <authorList>
            <person name="Varghese N."/>
            <person name="Submissions S."/>
        </authorList>
    </citation>
    <scope>NUCLEOTIDE SEQUENCE [LARGE SCALE GENOMIC DNA]</scope>
    <source>
        <strain evidence="3">CGMCC 1.6992</strain>
    </source>
</reference>
<dbReference type="STRING" id="482827.SAMN04488243_11439"/>
<evidence type="ECO:0000313" key="3">
    <source>
        <dbReference type="Proteomes" id="UP000199446"/>
    </source>
</evidence>
<keyword evidence="1" id="KW-0472">Membrane</keyword>
<organism evidence="2 3">
    <name type="scientific">Thermus arciformis</name>
    <dbReference type="NCBI Taxonomy" id="482827"/>
    <lineage>
        <taxon>Bacteria</taxon>
        <taxon>Thermotogati</taxon>
        <taxon>Deinococcota</taxon>
        <taxon>Deinococci</taxon>
        <taxon>Thermales</taxon>
        <taxon>Thermaceae</taxon>
        <taxon>Thermus</taxon>
    </lineage>
</organism>
<sequence length="126" mass="12829">MLKKLAKGLKTEHFRFFALALAVGLTLFGVAEAQTTSNPADQAFGNVANVICTIVSYLKGPVGLGIIILMFAVGGISLAIGGRNAMPLMIGAGIGGIIIAAAPYFAKMFFGNATASANASACTSLF</sequence>
<evidence type="ECO:0000256" key="1">
    <source>
        <dbReference type="SAM" id="Phobius"/>
    </source>
</evidence>
<evidence type="ECO:0000313" key="2">
    <source>
        <dbReference type="EMBL" id="SDE87955.1"/>
    </source>
</evidence>